<evidence type="ECO:0000256" key="3">
    <source>
        <dbReference type="ARBA" id="ARBA00023125"/>
    </source>
</evidence>
<dbReference type="GO" id="GO:0007059">
    <property type="term" value="P:chromosome segregation"/>
    <property type="evidence" value="ECO:0007669"/>
    <property type="project" value="UniProtKB-KW"/>
</dbReference>
<dbReference type="GO" id="GO:0003677">
    <property type="term" value="F:DNA binding"/>
    <property type="evidence" value="ECO:0007669"/>
    <property type="project" value="UniProtKB-KW"/>
</dbReference>
<comment type="caution">
    <text evidence="6">The sequence shown here is derived from an EMBL/GenBank/DDBJ whole genome shotgun (WGS) entry which is preliminary data.</text>
</comment>
<dbReference type="SMART" id="SM00470">
    <property type="entry name" value="ParB"/>
    <property type="match status" value="1"/>
</dbReference>
<evidence type="ECO:0000256" key="2">
    <source>
        <dbReference type="ARBA" id="ARBA00022829"/>
    </source>
</evidence>
<feature type="domain" description="ParB-like N-terminal" evidence="5">
    <location>
        <begin position="57"/>
        <end position="146"/>
    </location>
</feature>
<dbReference type="InterPro" id="IPR057240">
    <property type="entry name" value="ParB_dimer_C"/>
</dbReference>
<evidence type="ECO:0000259" key="5">
    <source>
        <dbReference type="SMART" id="SM00470"/>
    </source>
</evidence>
<dbReference type="Pfam" id="PF23552">
    <property type="entry name" value="ParB_C"/>
    <property type="match status" value="1"/>
</dbReference>
<dbReference type="FunFam" id="3.90.1530.30:FF:000001">
    <property type="entry name" value="Chromosome partitioning protein ParB"/>
    <property type="match status" value="1"/>
</dbReference>
<protein>
    <submittedName>
        <fullName evidence="6">Putative chromosome-partitioning protein ParB</fullName>
    </submittedName>
</protein>
<feature type="region of interest" description="Disordered" evidence="4">
    <location>
        <begin position="321"/>
        <end position="360"/>
    </location>
</feature>
<sequence>MSNQQRRLGRGLEALLGRSLDEQPAGQPLPADAAAPADAVPAGEDPALMNRDESGQLWLELGVIKPNPHQPRKHFDEVEIADLADSIREHGVLQPLVVRQIDDRFELIAGERRLRAAQAASWQRVPVQLKQVTDQQMAEIAIVENVQRKDLGPLEKAASFHKYLQDYGCTQEDLAKRIHIDRSTIANLIRLLELPEQVKQMISAGELTQGHARALLPLGEVDQQVEMAKRIKRESLSVRATEQAIQELNRGEDDLLRVVGEDGVSRKPTAARNDQLASLEQELQTALGTKVSLSRNAKGKGKITIAFKDADEFERLRQHLAGQQSVQPAAPEQEPAQEFVQQDSSFQQDGYQDGGFVAAG</sequence>
<dbReference type="Pfam" id="PF17762">
    <property type="entry name" value="HTH_ParB"/>
    <property type="match status" value="1"/>
</dbReference>
<dbReference type="Gene3D" id="3.90.1530.30">
    <property type="match status" value="1"/>
</dbReference>
<accession>A0A5C5YH29</accession>
<keyword evidence="3" id="KW-0238">DNA-binding</keyword>
<dbReference type="GO" id="GO:0045881">
    <property type="term" value="P:positive regulation of sporulation resulting in formation of a cellular spore"/>
    <property type="evidence" value="ECO:0007669"/>
    <property type="project" value="TreeGrafter"/>
</dbReference>
<dbReference type="FunFam" id="1.10.10.2830:FF:000001">
    <property type="entry name" value="Chromosome partitioning protein ParB"/>
    <property type="match status" value="1"/>
</dbReference>
<dbReference type="Gene3D" id="1.10.10.2830">
    <property type="match status" value="1"/>
</dbReference>
<dbReference type="OrthoDB" id="9802051at2"/>
<dbReference type="EMBL" id="SJPO01000008">
    <property type="protein sequence ID" value="TWT74534.1"/>
    <property type="molecule type" value="Genomic_DNA"/>
</dbReference>
<dbReference type="CDD" id="cd16393">
    <property type="entry name" value="SPO0J_N"/>
    <property type="match status" value="1"/>
</dbReference>
<comment type="similarity">
    <text evidence="1">Belongs to the ParB family.</text>
</comment>
<dbReference type="GO" id="GO:0005694">
    <property type="term" value="C:chromosome"/>
    <property type="evidence" value="ECO:0007669"/>
    <property type="project" value="TreeGrafter"/>
</dbReference>
<evidence type="ECO:0000256" key="4">
    <source>
        <dbReference type="SAM" id="MobiDB-lite"/>
    </source>
</evidence>
<dbReference type="Proteomes" id="UP000318478">
    <property type="component" value="Unassembled WGS sequence"/>
</dbReference>
<dbReference type="Pfam" id="PF02195">
    <property type="entry name" value="ParB_N"/>
    <property type="match status" value="1"/>
</dbReference>
<gene>
    <name evidence="6" type="primary">parB</name>
    <name evidence="6" type="ORF">Pla123a_33580</name>
</gene>
<evidence type="ECO:0000313" key="6">
    <source>
        <dbReference type="EMBL" id="TWT74534.1"/>
    </source>
</evidence>
<feature type="compositionally biased region" description="Low complexity" evidence="4">
    <location>
        <begin position="11"/>
        <end position="47"/>
    </location>
</feature>
<keyword evidence="7" id="KW-1185">Reference proteome</keyword>
<feature type="region of interest" description="Disordered" evidence="4">
    <location>
        <begin position="1"/>
        <end position="49"/>
    </location>
</feature>
<feature type="compositionally biased region" description="Low complexity" evidence="4">
    <location>
        <begin position="323"/>
        <end position="342"/>
    </location>
</feature>
<dbReference type="InterPro" id="IPR036086">
    <property type="entry name" value="ParB/Sulfiredoxin_sf"/>
</dbReference>
<dbReference type="InterPro" id="IPR003115">
    <property type="entry name" value="ParB_N"/>
</dbReference>
<dbReference type="SUPFAM" id="SSF109709">
    <property type="entry name" value="KorB DNA-binding domain-like"/>
    <property type="match status" value="1"/>
</dbReference>
<dbReference type="PANTHER" id="PTHR33375:SF1">
    <property type="entry name" value="CHROMOSOME-PARTITIONING PROTEIN PARB-RELATED"/>
    <property type="match status" value="1"/>
</dbReference>
<name>A0A5C5YH29_9BACT</name>
<dbReference type="SUPFAM" id="SSF110849">
    <property type="entry name" value="ParB/Sulfiredoxin"/>
    <property type="match status" value="1"/>
</dbReference>
<dbReference type="NCBIfam" id="TIGR00180">
    <property type="entry name" value="parB_part"/>
    <property type="match status" value="1"/>
</dbReference>
<keyword evidence="2" id="KW-0159">Chromosome partition</keyword>
<dbReference type="AlphaFoldDB" id="A0A5C5YH29"/>
<dbReference type="InterPro" id="IPR050336">
    <property type="entry name" value="Chromosome_partition/occlusion"/>
</dbReference>
<proteinExistence type="inferred from homology"/>
<evidence type="ECO:0000313" key="7">
    <source>
        <dbReference type="Proteomes" id="UP000318478"/>
    </source>
</evidence>
<evidence type="ECO:0000256" key="1">
    <source>
        <dbReference type="ARBA" id="ARBA00006295"/>
    </source>
</evidence>
<dbReference type="InterPro" id="IPR041468">
    <property type="entry name" value="HTH_ParB/Spo0J"/>
</dbReference>
<dbReference type="InterPro" id="IPR004437">
    <property type="entry name" value="ParB/RepB/Spo0J"/>
</dbReference>
<dbReference type="PANTHER" id="PTHR33375">
    <property type="entry name" value="CHROMOSOME-PARTITIONING PROTEIN PARB-RELATED"/>
    <property type="match status" value="1"/>
</dbReference>
<organism evidence="6 7">
    <name type="scientific">Posidoniimonas polymericola</name>
    <dbReference type="NCBI Taxonomy" id="2528002"/>
    <lineage>
        <taxon>Bacteria</taxon>
        <taxon>Pseudomonadati</taxon>
        <taxon>Planctomycetota</taxon>
        <taxon>Planctomycetia</taxon>
        <taxon>Pirellulales</taxon>
        <taxon>Lacipirellulaceae</taxon>
        <taxon>Posidoniimonas</taxon>
    </lineage>
</organism>
<reference evidence="6 7" key="1">
    <citation type="submission" date="2019-02" db="EMBL/GenBank/DDBJ databases">
        <title>Deep-cultivation of Planctomycetes and their phenomic and genomic characterization uncovers novel biology.</title>
        <authorList>
            <person name="Wiegand S."/>
            <person name="Jogler M."/>
            <person name="Boedeker C."/>
            <person name="Pinto D."/>
            <person name="Vollmers J."/>
            <person name="Rivas-Marin E."/>
            <person name="Kohn T."/>
            <person name="Peeters S.H."/>
            <person name="Heuer A."/>
            <person name="Rast P."/>
            <person name="Oberbeckmann S."/>
            <person name="Bunk B."/>
            <person name="Jeske O."/>
            <person name="Meyerdierks A."/>
            <person name="Storesund J.E."/>
            <person name="Kallscheuer N."/>
            <person name="Luecker S."/>
            <person name="Lage O.M."/>
            <person name="Pohl T."/>
            <person name="Merkel B.J."/>
            <person name="Hornburger P."/>
            <person name="Mueller R.-W."/>
            <person name="Bruemmer F."/>
            <person name="Labrenz M."/>
            <person name="Spormann A.M."/>
            <person name="Op Den Camp H."/>
            <person name="Overmann J."/>
            <person name="Amann R."/>
            <person name="Jetten M.S.M."/>
            <person name="Mascher T."/>
            <person name="Medema M.H."/>
            <person name="Devos D.P."/>
            <person name="Kaster A.-K."/>
            <person name="Ovreas L."/>
            <person name="Rohde M."/>
            <person name="Galperin M.Y."/>
            <person name="Jogler C."/>
        </authorList>
    </citation>
    <scope>NUCLEOTIDE SEQUENCE [LARGE SCALE GENOMIC DNA]</scope>
    <source>
        <strain evidence="6 7">Pla123a</strain>
    </source>
</reference>